<dbReference type="PROSITE" id="PS51257">
    <property type="entry name" value="PROKAR_LIPOPROTEIN"/>
    <property type="match status" value="1"/>
</dbReference>
<dbReference type="OrthoDB" id="1118012at2"/>
<protein>
    <recommendedName>
        <fullName evidence="4">Lipoprotein</fullName>
    </recommendedName>
</protein>
<evidence type="ECO:0000313" key="2">
    <source>
        <dbReference type="EMBL" id="PVZ12846.1"/>
    </source>
</evidence>
<evidence type="ECO:0000313" key="3">
    <source>
        <dbReference type="Proteomes" id="UP000245462"/>
    </source>
</evidence>
<accession>A0A2U1FL45</accession>
<dbReference type="Proteomes" id="UP000245462">
    <property type="component" value="Unassembled WGS sequence"/>
</dbReference>
<sequence>MTKRISALLLFSLLLMLSTACHQDRKQEVQQLLSAMRKAYEAADYSGVRLLADSLHNHYATDTVARREALTLSREAECKEAERNMQYADSMLRIVSARIDSLAPSFKKNTPTESGEFEYFLAGFGPAPTEERTRLRCGADTLGQLHVLSVYVGSKSILHTALRLSDAQTKSSIQTADVPFDGALNYRFADLGLNYELVTYPQEETAKLADFFMQADSEGHALRAELLSKGKVVHSFPISRADVKALSSTARIRQLFDSRQTFRHERAKAQKRITYLKEKLDASVR</sequence>
<proteinExistence type="predicted"/>
<organism evidence="2 3">
    <name type="scientific">Porphyromonas loveana</name>
    <dbReference type="NCBI Taxonomy" id="1884669"/>
    <lineage>
        <taxon>Bacteria</taxon>
        <taxon>Pseudomonadati</taxon>
        <taxon>Bacteroidota</taxon>
        <taxon>Bacteroidia</taxon>
        <taxon>Bacteroidales</taxon>
        <taxon>Porphyromonadaceae</taxon>
        <taxon>Porphyromonas</taxon>
    </lineage>
</organism>
<reference evidence="2 3" key="1">
    <citation type="submission" date="2018-04" db="EMBL/GenBank/DDBJ databases">
        <title>Genomic Encyclopedia of Type Strains, Phase IV (KMG-IV): sequencing the most valuable type-strain genomes for metagenomic binning, comparative biology and taxonomic classification.</title>
        <authorList>
            <person name="Goeker M."/>
        </authorList>
    </citation>
    <scope>NUCLEOTIDE SEQUENCE [LARGE SCALE GENOMIC DNA]</scope>
    <source>
        <strain evidence="2 3">DSM 28520</strain>
    </source>
</reference>
<feature type="chain" id="PRO_5015396318" description="Lipoprotein" evidence="1">
    <location>
        <begin position="23"/>
        <end position="285"/>
    </location>
</feature>
<gene>
    <name evidence="2" type="ORF">C7382_104153</name>
</gene>
<name>A0A2U1FL45_9PORP</name>
<comment type="caution">
    <text evidence="2">The sequence shown here is derived from an EMBL/GenBank/DDBJ whole genome shotgun (WGS) entry which is preliminary data.</text>
</comment>
<evidence type="ECO:0008006" key="4">
    <source>
        <dbReference type="Google" id="ProtNLM"/>
    </source>
</evidence>
<dbReference type="GeneID" id="94550371"/>
<evidence type="ECO:0000256" key="1">
    <source>
        <dbReference type="SAM" id="SignalP"/>
    </source>
</evidence>
<feature type="signal peptide" evidence="1">
    <location>
        <begin position="1"/>
        <end position="22"/>
    </location>
</feature>
<keyword evidence="3" id="KW-1185">Reference proteome</keyword>
<keyword evidence="1" id="KW-0732">Signal</keyword>
<dbReference type="RefSeq" id="WP_116678919.1">
    <property type="nucleotide sequence ID" value="NZ_JBGZCK010000056.1"/>
</dbReference>
<dbReference type="EMBL" id="QEKY01000004">
    <property type="protein sequence ID" value="PVZ12846.1"/>
    <property type="molecule type" value="Genomic_DNA"/>
</dbReference>
<dbReference type="AlphaFoldDB" id="A0A2U1FL45"/>